<dbReference type="Gene3D" id="1.10.260.40">
    <property type="entry name" value="lambda repressor-like DNA-binding domains"/>
    <property type="match status" value="1"/>
</dbReference>
<dbReference type="EMBL" id="BAABJP010000007">
    <property type="protein sequence ID" value="GAA5152092.1"/>
    <property type="molecule type" value="Genomic_DNA"/>
</dbReference>
<evidence type="ECO:0000259" key="1">
    <source>
        <dbReference type="PROSITE" id="PS50943"/>
    </source>
</evidence>
<dbReference type="Pfam" id="PF19054">
    <property type="entry name" value="DUF5753"/>
    <property type="match status" value="1"/>
</dbReference>
<dbReference type="InterPro" id="IPR043917">
    <property type="entry name" value="DUF5753"/>
</dbReference>
<dbReference type="CDD" id="cd00093">
    <property type="entry name" value="HTH_XRE"/>
    <property type="match status" value="1"/>
</dbReference>
<dbReference type="Pfam" id="PF13560">
    <property type="entry name" value="HTH_31"/>
    <property type="match status" value="1"/>
</dbReference>
<proteinExistence type="predicted"/>
<protein>
    <submittedName>
        <fullName evidence="2">Helix-turn-helix transcriptional regulator</fullName>
    </submittedName>
</protein>
<accession>A0ABP9PU02</accession>
<organism evidence="2 3">
    <name type="scientific">Pseudonocardia eucalypti</name>
    <dbReference type="NCBI Taxonomy" id="648755"/>
    <lineage>
        <taxon>Bacteria</taxon>
        <taxon>Bacillati</taxon>
        <taxon>Actinomycetota</taxon>
        <taxon>Actinomycetes</taxon>
        <taxon>Pseudonocardiales</taxon>
        <taxon>Pseudonocardiaceae</taxon>
        <taxon>Pseudonocardia</taxon>
    </lineage>
</organism>
<gene>
    <name evidence="2" type="ORF">GCM10023321_20230</name>
</gene>
<dbReference type="SMART" id="SM00530">
    <property type="entry name" value="HTH_XRE"/>
    <property type="match status" value="1"/>
</dbReference>
<dbReference type="SUPFAM" id="SSF47413">
    <property type="entry name" value="lambda repressor-like DNA-binding domains"/>
    <property type="match status" value="1"/>
</dbReference>
<keyword evidence="3" id="KW-1185">Reference proteome</keyword>
<evidence type="ECO:0000313" key="3">
    <source>
        <dbReference type="Proteomes" id="UP001428817"/>
    </source>
</evidence>
<dbReference type="InterPro" id="IPR010982">
    <property type="entry name" value="Lambda_DNA-bd_dom_sf"/>
</dbReference>
<reference evidence="3" key="1">
    <citation type="journal article" date="2019" name="Int. J. Syst. Evol. Microbiol.">
        <title>The Global Catalogue of Microorganisms (GCM) 10K type strain sequencing project: providing services to taxonomists for standard genome sequencing and annotation.</title>
        <authorList>
            <consortium name="The Broad Institute Genomics Platform"/>
            <consortium name="The Broad Institute Genome Sequencing Center for Infectious Disease"/>
            <person name="Wu L."/>
            <person name="Ma J."/>
        </authorList>
    </citation>
    <scope>NUCLEOTIDE SEQUENCE [LARGE SCALE GENOMIC DNA]</scope>
    <source>
        <strain evidence="3">JCM 18303</strain>
    </source>
</reference>
<feature type="domain" description="HTH cro/C1-type" evidence="1">
    <location>
        <begin position="20"/>
        <end position="76"/>
    </location>
</feature>
<sequence>MNTRPTSPAQQARDSLGFRLREIRKDAGLTGRELASVIGCHFTKVSRIENGNQAPPEDNIKAWCRACNAEDQVTDLIATARAIESMYVEWRRQTRAGMKQLMLAPVPLYEQTSHFRIYEHSAIPGLFQTAEYSAAVLRYFIDFLGAPNDLDSALQARIERQQIIYSGNRRFSVILEENAIRVRVGSPETMAGQLDRLLATMSLPRVSLGIVPQAEIRKTFTQVPFWIYDSEMVGVETPTAKLEITQPREVQLYVDMFAHLQGSAVFGAKARALITRALADLSDGS</sequence>
<name>A0ABP9PU02_9PSEU</name>
<evidence type="ECO:0000313" key="2">
    <source>
        <dbReference type="EMBL" id="GAA5152092.1"/>
    </source>
</evidence>
<dbReference type="Proteomes" id="UP001428817">
    <property type="component" value="Unassembled WGS sequence"/>
</dbReference>
<dbReference type="InterPro" id="IPR001387">
    <property type="entry name" value="Cro/C1-type_HTH"/>
</dbReference>
<comment type="caution">
    <text evidence="2">The sequence shown here is derived from an EMBL/GenBank/DDBJ whole genome shotgun (WGS) entry which is preliminary data.</text>
</comment>
<dbReference type="PROSITE" id="PS50943">
    <property type="entry name" value="HTH_CROC1"/>
    <property type="match status" value="1"/>
</dbReference>